<protein>
    <recommendedName>
        <fullName evidence="10">Prenylcysteine lyase domain-containing protein</fullName>
    </recommendedName>
</protein>
<dbReference type="PANTHER" id="PTHR15944">
    <property type="entry name" value="FARNESYLCYSTEINE LYASE"/>
    <property type="match status" value="1"/>
</dbReference>
<evidence type="ECO:0000256" key="3">
    <source>
        <dbReference type="ARBA" id="ARBA00022630"/>
    </source>
</evidence>
<dbReference type="PANTHER" id="PTHR15944:SF0">
    <property type="entry name" value="PRENYLCYSTEINE LYASE DOMAIN-CONTAINING PROTEIN"/>
    <property type="match status" value="1"/>
</dbReference>
<keyword evidence="6" id="KW-0560">Oxidoreductase</keyword>
<evidence type="ECO:0000256" key="9">
    <source>
        <dbReference type="SAM" id="SignalP"/>
    </source>
</evidence>
<evidence type="ECO:0000256" key="6">
    <source>
        <dbReference type="ARBA" id="ARBA00023002"/>
    </source>
</evidence>
<evidence type="ECO:0000256" key="8">
    <source>
        <dbReference type="SAM" id="MobiDB-lite"/>
    </source>
</evidence>
<keyword evidence="5" id="KW-0274">FAD</keyword>
<dbReference type="InterPro" id="IPR017046">
    <property type="entry name" value="Prenylcysteine_Oxase1"/>
</dbReference>
<evidence type="ECO:0000256" key="7">
    <source>
        <dbReference type="ARBA" id="ARBA00023180"/>
    </source>
</evidence>
<name>A0AAD9T4Z7_9HELO</name>
<accession>A0AAD9T4Z7</accession>
<dbReference type="GO" id="GO:0030328">
    <property type="term" value="P:prenylcysteine catabolic process"/>
    <property type="evidence" value="ECO:0007669"/>
    <property type="project" value="InterPro"/>
</dbReference>
<feature type="domain" description="Prenylcysteine lyase" evidence="10">
    <location>
        <begin position="168"/>
        <end position="544"/>
    </location>
</feature>
<feature type="compositionally biased region" description="Acidic residues" evidence="8">
    <location>
        <begin position="568"/>
        <end position="602"/>
    </location>
</feature>
<dbReference type="SUPFAM" id="SSF51905">
    <property type="entry name" value="FAD/NAD(P)-binding domain"/>
    <property type="match status" value="1"/>
</dbReference>
<proteinExistence type="inferred from homology"/>
<gene>
    <name evidence="11" type="ORF">QTJ16_001947</name>
</gene>
<dbReference type="Proteomes" id="UP001285354">
    <property type="component" value="Unassembled WGS sequence"/>
</dbReference>
<dbReference type="InterPro" id="IPR036188">
    <property type="entry name" value="FAD/NAD-bd_sf"/>
</dbReference>
<evidence type="ECO:0000256" key="2">
    <source>
        <dbReference type="ARBA" id="ARBA00009967"/>
    </source>
</evidence>
<comment type="cofactor">
    <cofactor evidence="1">
        <name>FAD</name>
        <dbReference type="ChEBI" id="CHEBI:57692"/>
    </cofactor>
</comment>
<evidence type="ECO:0000256" key="4">
    <source>
        <dbReference type="ARBA" id="ARBA00022729"/>
    </source>
</evidence>
<evidence type="ECO:0000256" key="5">
    <source>
        <dbReference type="ARBA" id="ARBA00022827"/>
    </source>
</evidence>
<dbReference type="GO" id="GO:0030327">
    <property type="term" value="P:prenylated protein catabolic process"/>
    <property type="evidence" value="ECO:0007669"/>
    <property type="project" value="TreeGrafter"/>
</dbReference>
<feature type="signal peptide" evidence="9">
    <location>
        <begin position="1"/>
        <end position="22"/>
    </location>
</feature>
<evidence type="ECO:0000259" key="10">
    <source>
        <dbReference type="Pfam" id="PF07156"/>
    </source>
</evidence>
<dbReference type="InterPro" id="IPR010795">
    <property type="entry name" value="Prenylcys_lyase"/>
</dbReference>
<evidence type="ECO:0000313" key="11">
    <source>
        <dbReference type="EMBL" id="KAK2628844.1"/>
    </source>
</evidence>
<feature type="compositionally biased region" description="Polar residues" evidence="8">
    <location>
        <begin position="611"/>
        <end position="621"/>
    </location>
</feature>
<evidence type="ECO:0000256" key="1">
    <source>
        <dbReference type="ARBA" id="ARBA00001974"/>
    </source>
</evidence>
<keyword evidence="4 9" id="KW-0732">Signal</keyword>
<reference evidence="11" key="1">
    <citation type="submission" date="2023-06" db="EMBL/GenBank/DDBJ databases">
        <title>Draft genome of Marssonina rosae.</title>
        <authorList>
            <person name="Cheng Q."/>
        </authorList>
    </citation>
    <scope>NUCLEOTIDE SEQUENCE</scope>
    <source>
        <strain evidence="11">R4</strain>
    </source>
</reference>
<evidence type="ECO:0000313" key="12">
    <source>
        <dbReference type="Proteomes" id="UP001285354"/>
    </source>
</evidence>
<organism evidence="11 12">
    <name type="scientific">Diplocarpon rosae</name>
    <dbReference type="NCBI Taxonomy" id="946125"/>
    <lineage>
        <taxon>Eukaryota</taxon>
        <taxon>Fungi</taxon>
        <taxon>Dikarya</taxon>
        <taxon>Ascomycota</taxon>
        <taxon>Pezizomycotina</taxon>
        <taxon>Leotiomycetes</taxon>
        <taxon>Helotiales</taxon>
        <taxon>Drepanopezizaceae</taxon>
        <taxon>Diplocarpon</taxon>
    </lineage>
</organism>
<keyword evidence="7" id="KW-0325">Glycoprotein</keyword>
<comment type="caution">
    <text evidence="11">The sequence shown here is derived from an EMBL/GenBank/DDBJ whole genome shotgun (WGS) entry which is preliminary data.</text>
</comment>
<keyword evidence="3" id="KW-0285">Flavoprotein</keyword>
<dbReference type="GO" id="GO:0001735">
    <property type="term" value="F:prenylcysteine oxidase activity"/>
    <property type="evidence" value="ECO:0007669"/>
    <property type="project" value="InterPro"/>
</dbReference>
<sequence>MYSGWILVPTLITTILSGQSLGFGCLPRSQHRVDCCPACQAEQAADANRADEPFVNAGRGSVNIAIIGAGAAGSSAAYHLQKFADEDRLEIDVTVFERSSYVGGRVTTVDVHGDPREPVELGAGQFFPSNEILMSSSEELDLRTRGLEKLDKDVTGIWNGQKFVYTQNENSWRYWSLAKLLKKYGRSPHKAATLARNVMSHFAMLYKSPAFPFLSLSDISRVLDITPATFATAEDLLKDHKIKDSFATDFIQAATRVNSGMNLDSIHALQAMYSMIPEEPLQIEGGNWQLFDRMLSASNARVFVNKTVTTITRSEAPFTEFIITSSYKNPANEEILETAGPFDAVILATPMQYANIHIGPGLLLRPPEEIAYATLHVTLFTSSKTMSPAFFGLGPKDKVPTTVLTTLPPGERIVDMKNSVGSPGFFGIAMIREVINPETSAKEYLYRIFTPKKVTTEFLSDLFATELPEDLTSVSASSGHAITWYHAKEWQAYPYATPRTDFYPAVIGNHFFYGSAIESMLSSMETSAFMGKNIARLIVDGWRKLFVNTQGSANGDNDGDNNGHNDGDNDGDNESDNDDDNESDNDDYNESDNDSDNDSDEQVDVHVDPLSVTSPQPAGTT</sequence>
<comment type="similarity">
    <text evidence="2">Belongs to the prenylcysteine oxidase family.</text>
</comment>
<dbReference type="AlphaFoldDB" id="A0AAD9T4Z7"/>
<dbReference type="Pfam" id="PF13450">
    <property type="entry name" value="NAD_binding_8"/>
    <property type="match status" value="1"/>
</dbReference>
<dbReference type="Gene3D" id="3.50.50.60">
    <property type="entry name" value="FAD/NAD(P)-binding domain"/>
    <property type="match status" value="1"/>
</dbReference>
<dbReference type="Pfam" id="PF07156">
    <property type="entry name" value="Prenylcys_lyase"/>
    <property type="match status" value="1"/>
</dbReference>
<keyword evidence="12" id="KW-1185">Reference proteome</keyword>
<feature type="region of interest" description="Disordered" evidence="8">
    <location>
        <begin position="550"/>
        <end position="621"/>
    </location>
</feature>
<feature type="chain" id="PRO_5042251183" description="Prenylcysteine lyase domain-containing protein" evidence="9">
    <location>
        <begin position="23"/>
        <end position="621"/>
    </location>
</feature>
<dbReference type="EMBL" id="JAUBYV010000002">
    <property type="protein sequence ID" value="KAK2628844.1"/>
    <property type="molecule type" value="Genomic_DNA"/>
</dbReference>